<comment type="caution">
    <text evidence="1">The sequence shown here is derived from an EMBL/GenBank/DDBJ whole genome shotgun (WGS) entry which is preliminary data.</text>
</comment>
<gene>
    <name evidence="1" type="ORF">KPH14_004843</name>
</gene>
<dbReference type="EMBL" id="JAIFRP010000031">
    <property type="protein sequence ID" value="KAK2582552.1"/>
    <property type="molecule type" value="Genomic_DNA"/>
</dbReference>
<dbReference type="Proteomes" id="UP001258017">
    <property type="component" value="Unassembled WGS sequence"/>
</dbReference>
<keyword evidence="2" id="KW-1185">Reference proteome</keyword>
<reference evidence="1" key="2">
    <citation type="journal article" date="2023" name="Commun. Biol.">
        <title>Intrasexual cuticular hydrocarbon dimorphism in a wasp sheds light on hydrocarbon biosynthesis genes in Hymenoptera.</title>
        <authorList>
            <person name="Moris V.C."/>
            <person name="Podsiadlowski L."/>
            <person name="Martin S."/>
            <person name="Oeyen J.P."/>
            <person name="Donath A."/>
            <person name="Petersen M."/>
            <person name="Wilbrandt J."/>
            <person name="Misof B."/>
            <person name="Liedtke D."/>
            <person name="Thamm M."/>
            <person name="Scheiner R."/>
            <person name="Schmitt T."/>
            <person name="Niehuis O."/>
        </authorList>
    </citation>
    <scope>NUCLEOTIDE SEQUENCE</scope>
    <source>
        <strain evidence="1">GBR_01_08_01A</strain>
    </source>
</reference>
<evidence type="ECO:0000313" key="2">
    <source>
        <dbReference type="Proteomes" id="UP001258017"/>
    </source>
</evidence>
<evidence type="ECO:0000313" key="1">
    <source>
        <dbReference type="EMBL" id="KAK2582552.1"/>
    </source>
</evidence>
<proteinExistence type="predicted"/>
<protein>
    <submittedName>
        <fullName evidence="1">Uncharacterized protein</fullName>
    </submittedName>
</protein>
<organism evidence="1 2">
    <name type="scientific">Odynerus spinipes</name>
    <dbReference type="NCBI Taxonomy" id="1348599"/>
    <lineage>
        <taxon>Eukaryota</taxon>
        <taxon>Metazoa</taxon>
        <taxon>Ecdysozoa</taxon>
        <taxon>Arthropoda</taxon>
        <taxon>Hexapoda</taxon>
        <taxon>Insecta</taxon>
        <taxon>Pterygota</taxon>
        <taxon>Neoptera</taxon>
        <taxon>Endopterygota</taxon>
        <taxon>Hymenoptera</taxon>
        <taxon>Apocrita</taxon>
        <taxon>Aculeata</taxon>
        <taxon>Vespoidea</taxon>
        <taxon>Vespidae</taxon>
        <taxon>Eumeninae</taxon>
        <taxon>Odynerus</taxon>
    </lineage>
</organism>
<sequence length="263" mass="29997">MPDPISRTVNAIGKIKVYDRFYLPKISANRISRDGMFVPQSEHVFLFNLRDTVVVLSNPATPLEFRRRFYNNNPIPGAIWRNAPNDPVLTNADEIIPADYGPIQLHEDVEDVQAKINFLGRKMPKMFTDPVSYEPDGGKEFLVCNGQNGMRVRDRNANETLIDYYRRMRIEGDIDTYHNLHALTPAEQLSANLCLLGERPTYMAGMYPSCVNRDSRTCAYSSNLDSTVSDNRFTIHFNDPPGSILKKEKEQKKKLAKARGVRI</sequence>
<accession>A0AAD9RMQ4</accession>
<name>A0AAD9RMQ4_9HYME</name>
<reference evidence="1" key="1">
    <citation type="submission" date="2021-08" db="EMBL/GenBank/DDBJ databases">
        <authorList>
            <person name="Misof B."/>
            <person name="Oliver O."/>
            <person name="Podsiadlowski L."/>
            <person name="Donath A."/>
            <person name="Peters R."/>
            <person name="Mayer C."/>
            <person name="Rust J."/>
            <person name="Gunkel S."/>
            <person name="Lesny P."/>
            <person name="Martin S."/>
            <person name="Oeyen J.P."/>
            <person name="Petersen M."/>
            <person name="Panagiotis P."/>
            <person name="Wilbrandt J."/>
            <person name="Tanja T."/>
        </authorList>
    </citation>
    <scope>NUCLEOTIDE SEQUENCE</scope>
    <source>
        <strain evidence="1">GBR_01_08_01A</strain>
        <tissue evidence="1">Thorax + abdomen</tissue>
    </source>
</reference>
<dbReference type="AlphaFoldDB" id="A0AAD9RMQ4"/>